<sequence length="140" mass="16279">MADPWLFSYGTLSEPEYIQRLLKRLPAYKPGSLEGYGLYQHPGNGYLFVKPQLGSRVEGQLFRVSWRELELIDCWEDVPLYQRELLRIQTGPGQWVEAFVYTQKASNGVPATSENLKRRQEILNDLDSFLESMRRGGFFK</sequence>
<evidence type="ECO:0000256" key="1">
    <source>
        <dbReference type="ARBA" id="ARBA00022679"/>
    </source>
</evidence>
<dbReference type="Proteomes" id="UP000243525">
    <property type="component" value="Unassembled WGS sequence"/>
</dbReference>
<dbReference type="OrthoDB" id="9798388at2"/>
<dbReference type="RefSeq" id="WP_107821794.1">
    <property type="nucleotide sequence ID" value="NZ_OY782574.1"/>
</dbReference>
<dbReference type="AlphaFoldDB" id="A0A2T5C3N5"/>
<keyword evidence="5" id="KW-1185">Reference proteome</keyword>
<dbReference type="PANTHER" id="PTHR31544:SF2">
    <property type="entry name" value="AIG2-LIKE PROTEIN D"/>
    <property type="match status" value="1"/>
</dbReference>
<dbReference type="EMBL" id="QAAD01000005">
    <property type="protein sequence ID" value="PTN09388.1"/>
    <property type="molecule type" value="Genomic_DNA"/>
</dbReference>
<gene>
    <name evidence="4" type="ORF">C8N47_105229</name>
</gene>
<dbReference type="PANTHER" id="PTHR31544">
    <property type="entry name" value="AIG2-LIKE PROTEIN D"/>
    <property type="match status" value="1"/>
</dbReference>
<dbReference type="InterPro" id="IPR036568">
    <property type="entry name" value="GGCT-like_sf"/>
</dbReference>
<organism evidence="4 5">
    <name type="scientific">Mangrovibacterium marinum</name>
    <dbReference type="NCBI Taxonomy" id="1639118"/>
    <lineage>
        <taxon>Bacteria</taxon>
        <taxon>Pseudomonadati</taxon>
        <taxon>Bacteroidota</taxon>
        <taxon>Bacteroidia</taxon>
        <taxon>Marinilabiliales</taxon>
        <taxon>Prolixibacteraceae</taxon>
        <taxon>Mangrovibacterium</taxon>
    </lineage>
</organism>
<dbReference type="InterPro" id="IPR009288">
    <property type="entry name" value="AIG2-like_dom"/>
</dbReference>
<evidence type="ECO:0000256" key="2">
    <source>
        <dbReference type="ARBA" id="ARBA00030602"/>
    </source>
</evidence>
<dbReference type="GO" id="GO:0016740">
    <property type="term" value="F:transferase activity"/>
    <property type="evidence" value="ECO:0007669"/>
    <property type="project" value="UniProtKB-KW"/>
</dbReference>
<proteinExistence type="predicted"/>
<evidence type="ECO:0000313" key="5">
    <source>
        <dbReference type="Proteomes" id="UP000243525"/>
    </source>
</evidence>
<reference evidence="4 5" key="1">
    <citation type="submission" date="2018-04" db="EMBL/GenBank/DDBJ databases">
        <title>Genomic Encyclopedia of Archaeal and Bacterial Type Strains, Phase II (KMG-II): from individual species to whole genera.</title>
        <authorList>
            <person name="Goeker M."/>
        </authorList>
    </citation>
    <scope>NUCLEOTIDE SEQUENCE [LARGE SCALE GENOMIC DNA]</scope>
    <source>
        <strain evidence="4 5">DSM 28823</strain>
    </source>
</reference>
<feature type="domain" description="Gamma-glutamylcyclotransferase AIG2-like" evidence="3">
    <location>
        <begin position="6"/>
        <end position="105"/>
    </location>
</feature>
<evidence type="ECO:0000259" key="3">
    <source>
        <dbReference type="Pfam" id="PF06094"/>
    </source>
</evidence>
<dbReference type="SUPFAM" id="SSF110857">
    <property type="entry name" value="Gamma-glutamyl cyclotransferase-like"/>
    <property type="match status" value="1"/>
</dbReference>
<keyword evidence="1 4" id="KW-0808">Transferase</keyword>
<dbReference type="InterPro" id="IPR045038">
    <property type="entry name" value="AIG2-like"/>
</dbReference>
<dbReference type="Gene3D" id="3.10.490.10">
    <property type="entry name" value="Gamma-glutamyl cyclotransferase-like"/>
    <property type="match status" value="1"/>
</dbReference>
<dbReference type="Pfam" id="PF06094">
    <property type="entry name" value="GGACT"/>
    <property type="match status" value="1"/>
</dbReference>
<protein>
    <recommendedName>
        <fullName evidence="2">Putative gamma-glutamylcyclotransferase</fullName>
    </recommendedName>
</protein>
<comment type="caution">
    <text evidence="4">The sequence shown here is derived from an EMBL/GenBank/DDBJ whole genome shotgun (WGS) entry which is preliminary data.</text>
</comment>
<dbReference type="CDD" id="cd06661">
    <property type="entry name" value="GGCT_like"/>
    <property type="match status" value="1"/>
</dbReference>
<evidence type="ECO:0000313" key="4">
    <source>
        <dbReference type="EMBL" id="PTN09388.1"/>
    </source>
</evidence>
<name>A0A2T5C3N5_9BACT</name>
<dbReference type="InterPro" id="IPR013024">
    <property type="entry name" value="GGCT-like"/>
</dbReference>
<accession>A0A2T5C3N5</accession>